<name>A0ABQ8UF29_9EUKA</name>
<dbReference type="PANTHER" id="PTHR46564">
    <property type="entry name" value="TRANSPOSASE"/>
    <property type="match status" value="1"/>
</dbReference>
<dbReference type="Gene3D" id="3.30.420.10">
    <property type="entry name" value="Ribonuclease H-like superfamily/Ribonuclease H"/>
    <property type="match status" value="1"/>
</dbReference>
<dbReference type="InterPro" id="IPR038717">
    <property type="entry name" value="Tc1-like_DDE_dom"/>
</dbReference>
<accession>A0ABQ8UF29</accession>
<dbReference type="EMBL" id="JAPMOS010000062">
    <property type="protein sequence ID" value="KAJ4456723.1"/>
    <property type="molecule type" value="Genomic_DNA"/>
</dbReference>
<evidence type="ECO:0000259" key="1">
    <source>
        <dbReference type="Pfam" id="PF13358"/>
    </source>
</evidence>
<feature type="domain" description="Tc1-like transposase DDE" evidence="1">
    <location>
        <begin position="125"/>
        <end position="247"/>
    </location>
</feature>
<evidence type="ECO:0000313" key="2">
    <source>
        <dbReference type="EMBL" id="KAJ4456723.1"/>
    </source>
</evidence>
<comment type="caution">
    <text evidence="2">The sequence shown here is derived from an EMBL/GenBank/DDBJ whole genome shotgun (WGS) entry which is preliminary data.</text>
</comment>
<gene>
    <name evidence="2" type="ORF">PAPYR_7932</name>
</gene>
<dbReference type="PANTHER" id="PTHR46564:SF1">
    <property type="entry name" value="TRANSPOSASE"/>
    <property type="match status" value="1"/>
</dbReference>
<dbReference type="Pfam" id="PF13358">
    <property type="entry name" value="DDE_3"/>
    <property type="match status" value="1"/>
</dbReference>
<dbReference type="InterPro" id="IPR036397">
    <property type="entry name" value="RNaseH_sf"/>
</dbReference>
<proteinExistence type="predicted"/>
<organism evidence="2 3">
    <name type="scientific">Paratrimastix pyriformis</name>
    <dbReference type="NCBI Taxonomy" id="342808"/>
    <lineage>
        <taxon>Eukaryota</taxon>
        <taxon>Metamonada</taxon>
        <taxon>Preaxostyla</taxon>
        <taxon>Paratrimastigidae</taxon>
        <taxon>Paratrimastix</taxon>
    </lineage>
</organism>
<dbReference type="Proteomes" id="UP001141327">
    <property type="component" value="Unassembled WGS sequence"/>
</dbReference>
<keyword evidence="3" id="KW-1185">Reference proteome</keyword>
<evidence type="ECO:0000313" key="3">
    <source>
        <dbReference type="Proteomes" id="UP001141327"/>
    </source>
</evidence>
<protein>
    <recommendedName>
        <fullName evidence="1">Tc1-like transposase DDE domain-containing protein</fullName>
    </recommendedName>
</protein>
<reference evidence="2" key="1">
    <citation type="journal article" date="2022" name="bioRxiv">
        <title>Genomics of Preaxostyla Flagellates Illuminates Evolutionary Transitions and the Path Towards Mitochondrial Loss.</title>
        <authorList>
            <person name="Novak L.V.F."/>
            <person name="Treitli S.C."/>
            <person name="Pyrih J."/>
            <person name="Halakuc P."/>
            <person name="Pipaliya S.V."/>
            <person name="Vacek V."/>
            <person name="Brzon O."/>
            <person name="Soukal P."/>
            <person name="Eme L."/>
            <person name="Dacks J.B."/>
            <person name="Karnkowska A."/>
            <person name="Elias M."/>
            <person name="Hampl V."/>
        </authorList>
    </citation>
    <scope>NUCLEOTIDE SEQUENCE</scope>
    <source>
        <strain evidence="2">RCP-MX</strain>
    </source>
</reference>
<sequence>MQSLITVLRGDTPCLKTISAALRHMGLSKKVSSLRTPPDMPSQQLQTVAREKFAAENVRFYLQYVDVVMHFEPSRLFFADEARSTYSTLHALTDCFLDEYIRSNQFLHLLGYFGCRGGSWLTTGARLTGWSAKGEPAQQAGSYNRGGKLAIMGMINARPTSHFVYSVFAEAPKGPDFLSFVLRHLEVFHPGDILVVDNGAIHTGEGGLLARQVLRMGGVFLMCLPTYSPELNPIELIWGIVKRRLRQECASGFLAVEELHAALEQALASIEPHCVCDSISHCGYRG</sequence>